<dbReference type="RefSeq" id="WP_037050846.1">
    <property type="nucleotide sequence ID" value="NZ_BAAAUZ010000024.1"/>
</dbReference>
<name>A0A9W6NZ18_9PSEU</name>
<accession>A0A9W6NZ18</accession>
<dbReference type="InterPro" id="IPR042261">
    <property type="entry name" value="Lsr2-like_dimerization"/>
</dbReference>
<reference evidence="2" key="1">
    <citation type="journal article" date="2014" name="Int. J. Syst. Evol. Microbiol.">
        <title>Complete genome sequence of Corynebacterium casei LMG S-19264T (=DSM 44701T), isolated from a smear-ripened cheese.</title>
        <authorList>
            <consortium name="US DOE Joint Genome Institute (JGI-PGF)"/>
            <person name="Walter F."/>
            <person name="Albersmeier A."/>
            <person name="Kalinowski J."/>
            <person name="Ruckert C."/>
        </authorList>
    </citation>
    <scope>NUCLEOTIDE SEQUENCE</scope>
    <source>
        <strain evidence="2">VKM Ac-1069</strain>
    </source>
</reference>
<gene>
    <name evidence="2" type="ORF">GCM10017577_52580</name>
</gene>
<feature type="region of interest" description="Disordered" evidence="1">
    <location>
        <begin position="65"/>
        <end position="85"/>
    </location>
</feature>
<evidence type="ECO:0000313" key="2">
    <source>
        <dbReference type="EMBL" id="GLL14112.1"/>
    </source>
</evidence>
<dbReference type="Gene3D" id="3.30.60.230">
    <property type="entry name" value="Lsr2, dimerization domain"/>
    <property type="match status" value="1"/>
</dbReference>
<evidence type="ECO:0000313" key="3">
    <source>
        <dbReference type="Proteomes" id="UP001143463"/>
    </source>
</evidence>
<dbReference type="EMBL" id="BSFQ01000028">
    <property type="protein sequence ID" value="GLL14112.1"/>
    <property type="molecule type" value="Genomic_DNA"/>
</dbReference>
<keyword evidence="3" id="KW-1185">Reference proteome</keyword>
<protein>
    <recommendedName>
        <fullName evidence="4">Lsr2 protein</fullName>
    </recommendedName>
</protein>
<comment type="caution">
    <text evidence="2">The sequence shown here is derived from an EMBL/GenBank/DDBJ whole genome shotgun (WGS) entry which is preliminary data.</text>
</comment>
<evidence type="ECO:0008006" key="4">
    <source>
        <dbReference type="Google" id="ProtNLM"/>
    </source>
</evidence>
<reference evidence="2" key="2">
    <citation type="submission" date="2023-01" db="EMBL/GenBank/DDBJ databases">
        <authorList>
            <person name="Sun Q."/>
            <person name="Evtushenko L."/>
        </authorList>
    </citation>
    <scope>NUCLEOTIDE SEQUENCE</scope>
    <source>
        <strain evidence="2">VKM Ac-1069</strain>
    </source>
</reference>
<proteinExistence type="predicted"/>
<sequence length="123" mass="13911">MGIREIRYCDLTGSEQDVESHELNIDQMRVQIDLAAPEYRKLLGLLQPYIDAGRVDASIPDLRSAVKRGGSGQVSTSTGLTAEEREQLRQWAEDKGIEVPSNNRFKRSLVEQWREERAADQPA</sequence>
<dbReference type="AlphaFoldDB" id="A0A9W6NZ18"/>
<evidence type="ECO:0000256" key="1">
    <source>
        <dbReference type="SAM" id="MobiDB-lite"/>
    </source>
</evidence>
<dbReference type="Proteomes" id="UP001143463">
    <property type="component" value="Unassembled WGS sequence"/>
</dbReference>
<organism evidence="2 3">
    <name type="scientific">Pseudonocardia halophobica</name>
    <dbReference type="NCBI Taxonomy" id="29401"/>
    <lineage>
        <taxon>Bacteria</taxon>
        <taxon>Bacillati</taxon>
        <taxon>Actinomycetota</taxon>
        <taxon>Actinomycetes</taxon>
        <taxon>Pseudonocardiales</taxon>
        <taxon>Pseudonocardiaceae</taxon>
        <taxon>Pseudonocardia</taxon>
    </lineage>
</organism>